<feature type="compositionally biased region" description="Acidic residues" evidence="1">
    <location>
        <begin position="221"/>
        <end position="230"/>
    </location>
</feature>
<feature type="region of interest" description="Disordered" evidence="1">
    <location>
        <begin position="278"/>
        <end position="349"/>
    </location>
</feature>
<dbReference type="Proteomes" id="UP000023152">
    <property type="component" value="Unassembled WGS sequence"/>
</dbReference>
<feature type="compositionally biased region" description="Low complexity" evidence="1">
    <location>
        <begin position="331"/>
        <end position="346"/>
    </location>
</feature>
<dbReference type="AlphaFoldDB" id="X6M903"/>
<comment type="caution">
    <text evidence="2">The sequence shown here is derived from an EMBL/GenBank/DDBJ whole genome shotgun (WGS) entry which is preliminary data.</text>
</comment>
<feature type="region of interest" description="Disordered" evidence="1">
    <location>
        <begin position="364"/>
        <end position="512"/>
    </location>
</feature>
<dbReference type="EMBL" id="ASPP01023796">
    <property type="protein sequence ID" value="ETO09947.1"/>
    <property type="molecule type" value="Genomic_DNA"/>
</dbReference>
<feature type="compositionally biased region" description="Low complexity" evidence="1">
    <location>
        <begin position="790"/>
        <end position="800"/>
    </location>
</feature>
<feature type="region of interest" description="Disordered" evidence="1">
    <location>
        <begin position="187"/>
        <end position="242"/>
    </location>
</feature>
<sequence length="859" mass="95649">MDVVLPKLKKDKLTWQQILDHGKNFETANGLLARGKKQLEQPKRKHFSIRKISTPLTNNEYTSLTPSPPPPPLPSSSSAQAHASTIGGVGGSSTSRDSHHESSSIYDEYISFPRALTAPNAGINAGFHRKAPSTIHDFETKILPLSSHHAGNLGVVSTRSMSVSLGDAGGPFRDLLQKTLNSVSDDQWFASIANDEDLSEEEEEEEEEGDDEDNSPLTTITDEDLNEETQEPTSADTQTDREITSANNLTASNCSSSKNSPEDVFQKYNIPDNLKHLVHNLNRPGKPTMALPPRVKSLSPSEDSEWSSIACSDAEEEEEEEKKAVVQRGHNNNNNNNNNNTDNNENQDTTRGIYLFICSPLAERERGRRKIDESSDWEGSESATTANSNRNGNGNGIKQSNEVVYNALNEQDGLTPELNESEMESTDNSESPKKSGDEYKPLGATISPQDEEEEEEDDDDDDDDDDEEEGQDTVGPVPIVIPASRSCAPPVNQAIDPTESDEENSKKKKKNHYSASIDQVFIDALLRDMSLESKAARQEEALNSSLSPVSTSTTSASPVNHNYKSNNYNNENNNYMNGRSMTPTIIMKNRSIPVQSPMSKAKNGLDGVPSHVSALSLRAKRHTLTDITRARTRNQEWRLVKPETTRERSLSKIGLAQRIGAQSKQPSILPHAQRLQRLQRPQRRSMDETTHPQLTRRMQRFERLHSRTGRPKHAREKIAHFRQDESIKEESRDLFATPYSKPLSSSLDSHYQSLHKVSSSWTSISKSNHNSFWKHERDCATALPIDKTRSAQSQSPSQKAKYNDENASERITQNKSLFANDVHSKTKRNAVSPAPMATNKHNTFGQIHNIRPLSSSPLQ</sequence>
<evidence type="ECO:0000313" key="3">
    <source>
        <dbReference type="Proteomes" id="UP000023152"/>
    </source>
</evidence>
<organism evidence="2 3">
    <name type="scientific">Reticulomyxa filosa</name>
    <dbReference type="NCBI Taxonomy" id="46433"/>
    <lineage>
        <taxon>Eukaryota</taxon>
        <taxon>Sar</taxon>
        <taxon>Rhizaria</taxon>
        <taxon>Retaria</taxon>
        <taxon>Foraminifera</taxon>
        <taxon>Monothalamids</taxon>
        <taxon>Reticulomyxidae</taxon>
        <taxon>Reticulomyxa</taxon>
    </lineage>
</organism>
<feature type="compositionally biased region" description="Polar residues" evidence="1">
    <location>
        <begin position="381"/>
        <end position="403"/>
    </location>
</feature>
<evidence type="ECO:0000313" key="2">
    <source>
        <dbReference type="EMBL" id="ETO09947.1"/>
    </source>
</evidence>
<feature type="region of interest" description="Disordered" evidence="1">
    <location>
        <begin position="787"/>
        <end position="859"/>
    </location>
</feature>
<feature type="compositionally biased region" description="Basic and acidic residues" evidence="1">
    <location>
        <begin position="430"/>
        <end position="440"/>
    </location>
</feature>
<feature type="compositionally biased region" description="Acidic residues" evidence="1">
    <location>
        <begin position="194"/>
        <end position="214"/>
    </location>
</feature>
<feature type="region of interest" description="Disordered" evidence="1">
    <location>
        <begin position="542"/>
        <end position="573"/>
    </location>
</feature>
<feature type="region of interest" description="Disordered" evidence="1">
    <location>
        <begin position="57"/>
        <end position="102"/>
    </location>
</feature>
<reference evidence="2 3" key="1">
    <citation type="journal article" date="2013" name="Curr. Biol.">
        <title>The Genome of the Foraminiferan Reticulomyxa filosa.</title>
        <authorList>
            <person name="Glockner G."/>
            <person name="Hulsmann N."/>
            <person name="Schleicher M."/>
            <person name="Noegel A.A."/>
            <person name="Eichinger L."/>
            <person name="Gallinger C."/>
            <person name="Pawlowski J."/>
            <person name="Sierra R."/>
            <person name="Euteneuer U."/>
            <person name="Pillet L."/>
            <person name="Moustafa A."/>
            <person name="Platzer M."/>
            <person name="Groth M."/>
            <person name="Szafranski K."/>
            <person name="Schliwa M."/>
        </authorList>
    </citation>
    <scope>NUCLEOTIDE SEQUENCE [LARGE SCALE GENOMIC DNA]</scope>
</reference>
<accession>X6M903</accession>
<name>X6M903_RETFI</name>
<gene>
    <name evidence="2" type="ORF">RFI_27430</name>
</gene>
<feature type="compositionally biased region" description="Basic and acidic residues" evidence="1">
    <location>
        <begin position="364"/>
        <end position="373"/>
    </location>
</feature>
<proteinExistence type="predicted"/>
<keyword evidence="3" id="KW-1185">Reference proteome</keyword>
<feature type="compositionally biased region" description="Polar residues" evidence="1">
    <location>
        <begin position="839"/>
        <end position="859"/>
    </location>
</feature>
<protein>
    <submittedName>
        <fullName evidence="2">Uncharacterized protein</fullName>
    </submittedName>
</protein>
<evidence type="ECO:0000256" key="1">
    <source>
        <dbReference type="SAM" id="MobiDB-lite"/>
    </source>
</evidence>
<feature type="compositionally biased region" description="Acidic residues" evidence="1">
    <location>
        <begin position="449"/>
        <end position="471"/>
    </location>
</feature>